<dbReference type="InterPro" id="IPR023210">
    <property type="entry name" value="NADP_OxRdtase_dom"/>
</dbReference>
<gene>
    <name evidence="3" type="primary">plr1_0</name>
    <name evidence="3" type="ORF">LARI1_G006742</name>
</gene>
<dbReference type="GO" id="GO:0005737">
    <property type="term" value="C:cytoplasm"/>
    <property type="evidence" value="ECO:0007669"/>
    <property type="project" value="TreeGrafter"/>
</dbReference>
<dbReference type="SUPFAM" id="SSF51430">
    <property type="entry name" value="NAD(P)-linked oxidoreductase"/>
    <property type="match status" value="1"/>
</dbReference>
<dbReference type="PANTHER" id="PTHR43625">
    <property type="entry name" value="AFLATOXIN B1 ALDEHYDE REDUCTASE"/>
    <property type="match status" value="1"/>
</dbReference>
<evidence type="ECO:0000256" key="1">
    <source>
        <dbReference type="ARBA" id="ARBA00023002"/>
    </source>
</evidence>
<sequence length="327" mass="35193">MPTLEGKEIGPISFGLMGLTWRPEPTPYEEAFKTMKAALESGCNFWNGGELYGTPEANSLHLLHAYFSKYPEDADKVLLSIKGATGPNLIPTGDKAGVTRSIEECLKVLDGKKKIDIFECARVDPKTPIEETIGYLAEFVKAGKIGGIGLSETGAATIRRAASVHPIVAVEVEFSLFSLDIQTNGVASTCAELGVPIVAYSPLGRGFLTGQIQSFSDVTEAHKMAPRFREENFHQNLELVNAIKKVAEKKGCTPAQLAIGWVKAYSGTKGHPLIIPLPGATTVSRVQENAKDVHVTAEDLKEIDGILAEIPVQGPRVPEFIAHLAFA</sequence>
<dbReference type="InterPro" id="IPR036812">
    <property type="entry name" value="NAD(P)_OxRdtase_dom_sf"/>
</dbReference>
<dbReference type="OrthoDB" id="37537at2759"/>
<protein>
    <submittedName>
        <fullName evidence="3">Pyridoxal reductase</fullName>
    </submittedName>
</protein>
<evidence type="ECO:0000313" key="4">
    <source>
        <dbReference type="Proteomes" id="UP000469559"/>
    </source>
</evidence>
<accession>A0A8T9BAU5</accession>
<proteinExistence type="predicted"/>
<feature type="domain" description="NADP-dependent oxidoreductase" evidence="2">
    <location>
        <begin position="11"/>
        <end position="307"/>
    </location>
</feature>
<dbReference type="InterPro" id="IPR050791">
    <property type="entry name" value="Aldo-Keto_reductase"/>
</dbReference>
<dbReference type="Gene3D" id="3.20.20.100">
    <property type="entry name" value="NADP-dependent oxidoreductase domain"/>
    <property type="match status" value="1"/>
</dbReference>
<dbReference type="PANTHER" id="PTHR43625:SF78">
    <property type="entry name" value="PYRIDOXAL REDUCTASE-RELATED"/>
    <property type="match status" value="1"/>
</dbReference>
<name>A0A8T9BAU5_9HELO</name>
<dbReference type="AlphaFoldDB" id="A0A8T9BAU5"/>
<evidence type="ECO:0000313" key="3">
    <source>
        <dbReference type="EMBL" id="TVY15739.1"/>
    </source>
</evidence>
<dbReference type="Pfam" id="PF00248">
    <property type="entry name" value="Aldo_ket_red"/>
    <property type="match status" value="1"/>
</dbReference>
<dbReference type="EMBL" id="QGMF01000456">
    <property type="protein sequence ID" value="TVY15739.1"/>
    <property type="molecule type" value="Genomic_DNA"/>
</dbReference>
<keyword evidence="4" id="KW-1185">Reference proteome</keyword>
<comment type="caution">
    <text evidence="3">The sequence shown here is derived from an EMBL/GenBank/DDBJ whole genome shotgun (WGS) entry which is preliminary data.</text>
</comment>
<organism evidence="3 4">
    <name type="scientific">Lachnellula arida</name>
    <dbReference type="NCBI Taxonomy" id="1316785"/>
    <lineage>
        <taxon>Eukaryota</taxon>
        <taxon>Fungi</taxon>
        <taxon>Dikarya</taxon>
        <taxon>Ascomycota</taxon>
        <taxon>Pezizomycotina</taxon>
        <taxon>Leotiomycetes</taxon>
        <taxon>Helotiales</taxon>
        <taxon>Lachnaceae</taxon>
        <taxon>Lachnellula</taxon>
    </lineage>
</organism>
<dbReference type="GO" id="GO:0016491">
    <property type="term" value="F:oxidoreductase activity"/>
    <property type="evidence" value="ECO:0007669"/>
    <property type="project" value="UniProtKB-KW"/>
</dbReference>
<keyword evidence="1" id="KW-0560">Oxidoreductase</keyword>
<dbReference type="Proteomes" id="UP000469559">
    <property type="component" value="Unassembled WGS sequence"/>
</dbReference>
<dbReference type="CDD" id="cd19077">
    <property type="entry name" value="AKR_AKR8A1-2"/>
    <property type="match status" value="1"/>
</dbReference>
<reference evidence="3 4" key="1">
    <citation type="submission" date="2018-05" db="EMBL/GenBank/DDBJ databases">
        <title>Whole genome sequencing for identification of molecular markers to develop diagnostic detection tools for the regulated plant pathogen Lachnellula willkommii.</title>
        <authorList>
            <person name="Giroux E."/>
            <person name="Bilodeau G."/>
        </authorList>
    </citation>
    <scope>NUCLEOTIDE SEQUENCE [LARGE SCALE GENOMIC DNA]</scope>
    <source>
        <strain evidence="3 4">CBS 203.66</strain>
    </source>
</reference>
<evidence type="ECO:0000259" key="2">
    <source>
        <dbReference type="Pfam" id="PF00248"/>
    </source>
</evidence>